<proteinExistence type="predicted"/>
<dbReference type="RefSeq" id="WP_311360839.1">
    <property type="nucleotide sequence ID" value="NZ_JAVRIE010000002.1"/>
</dbReference>
<accession>A0AAW8R1T7</accession>
<keyword evidence="5" id="KW-1185">Reference proteome</keyword>
<dbReference type="InterPro" id="IPR051200">
    <property type="entry name" value="Host-pathogen_enzymatic-act"/>
</dbReference>
<comment type="caution">
    <text evidence="4">The sequence shown here is derived from an EMBL/GenBank/DDBJ whole genome shotgun (WGS) entry which is preliminary data.</text>
</comment>
<feature type="signal peptide" evidence="2">
    <location>
        <begin position="1"/>
        <end position="23"/>
    </location>
</feature>
<dbReference type="PANTHER" id="PTHR47197">
    <property type="entry name" value="PROTEIN NIRF"/>
    <property type="match status" value="1"/>
</dbReference>
<dbReference type="InterPro" id="IPR011964">
    <property type="entry name" value="YVTN_b-propeller_repeat"/>
</dbReference>
<dbReference type="InterPro" id="IPR048433">
    <property type="entry name" value="YNCE-like_beta-prop"/>
</dbReference>
<dbReference type="SUPFAM" id="SSF51004">
    <property type="entry name" value="C-terminal (heme d1) domain of cytochrome cd1-nitrite reductase"/>
    <property type="match status" value="1"/>
</dbReference>
<evidence type="ECO:0000313" key="4">
    <source>
        <dbReference type="EMBL" id="MDT0582055.1"/>
    </source>
</evidence>
<sequence>MPHTFLSLLLLPFLVFTSPTSTAMYQQKAKAGASESKIVGLLVVVNKTDNSISIIDTAQRKVINTLPTGKGPHELVVSQNGKWAVSTDFVGGDSLTVFDIANQSVVRTIKLDKYPGPHGIRFLNDQQHVAFTSGKSQHFVIANIFTGEVTQAVSTKQDTTHMLAFSEKEDFAYTTNIRSNTISKISLNDFSVVEQIPSAEMPEAINITRDGKEIWYGGNKAGLVRVISADSHETLAQFDDFSFPYRVLFSHDEKIAMVPDFRNHDIRFFDVANKTEIGRLALESEAGPQGITLHPSLDVAFLSLNLKNKIVAIDIHTQEIIAEYPTGNNPDGVAFISLN</sequence>
<feature type="domain" description="YNCE-like beta-propeller" evidence="3">
    <location>
        <begin position="172"/>
        <end position="240"/>
    </location>
</feature>
<dbReference type="PANTHER" id="PTHR47197:SF3">
    <property type="entry name" value="DIHYDRO-HEME D1 DEHYDROGENASE"/>
    <property type="match status" value="1"/>
</dbReference>
<dbReference type="EMBL" id="JAVRIE010000002">
    <property type="protein sequence ID" value="MDT0582055.1"/>
    <property type="molecule type" value="Genomic_DNA"/>
</dbReference>
<evidence type="ECO:0000256" key="1">
    <source>
        <dbReference type="ARBA" id="ARBA00022729"/>
    </source>
</evidence>
<dbReference type="Pfam" id="PF21783">
    <property type="entry name" value="YNCE"/>
    <property type="match status" value="2"/>
</dbReference>
<protein>
    <recommendedName>
        <fullName evidence="3">YNCE-like beta-propeller domain-containing protein</fullName>
    </recommendedName>
</protein>
<name>A0AAW8R1T7_9ALTE</name>
<dbReference type="InterPro" id="IPR015943">
    <property type="entry name" value="WD40/YVTN_repeat-like_dom_sf"/>
</dbReference>
<gene>
    <name evidence="4" type="ORF">RM544_05865</name>
</gene>
<evidence type="ECO:0000313" key="5">
    <source>
        <dbReference type="Proteomes" id="UP001249020"/>
    </source>
</evidence>
<dbReference type="Proteomes" id="UP001249020">
    <property type="component" value="Unassembled WGS sequence"/>
</dbReference>
<reference evidence="4 5" key="1">
    <citation type="submission" date="2023-09" db="EMBL/GenBank/DDBJ databases">
        <authorList>
            <person name="Rey-Velasco X."/>
        </authorList>
    </citation>
    <scope>NUCLEOTIDE SEQUENCE [LARGE SCALE GENOMIC DNA]</scope>
    <source>
        <strain evidence="4 5">W409</strain>
    </source>
</reference>
<dbReference type="InterPro" id="IPR011048">
    <property type="entry name" value="Haem_d1_sf"/>
</dbReference>
<keyword evidence="1 2" id="KW-0732">Signal</keyword>
<feature type="chain" id="PRO_5043443389" description="YNCE-like beta-propeller domain-containing protein" evidence="2">
    <location>
        <begin position="24"/>
        <end position="339"/>
    </location>
</feature>
<organism evidence="4 5">
    <name type="scientific">Brumicola blandensis</name>
    <dbReference type="NCBI Taxonomy" id="3075611"/>
    <lineage>
        <taxon>Bacteria</taxon>
        <taxon>Pseudomonadati</taxon>
        <taxon>Pseudomonadota</taxon>
        <taxon>Gammaproteobacteria</taxon>
        <taxon>Alteromonadales</taxon>
        <taxon>Alteromonadaceae</taxon>
        <taxon>Brumicola</taxon>
    </lineage>
</organism>
<evidence type="ECO:0000256" key="2">
    <source>
        <dbReference type="SAM" id="SignalP"/>
    </source>
</evidence>
<feature type="domain" description="YNCE-like beta-propeller" evidence="3">
    <location>
        <begin position="42"/>
        <end position="124"/>
    </location>
</feature>
<dbReference type="AlphaFoldDB" id="A0AAW8R1T7"/>
<dbReference type="Gene3D" id="2.130.10.10">
    <property type="entry name" value="YVTN repeat-like/Quinoprotein amine dehydrogenase"/>
    <property type="match status" value="2"/>
</dbReference>
<evidence type="ECO:0000259" key="3">
    <source>
        <dbReference type="Pfam" id="PF21783"/>
    </source>
</evidence>
<dbReference type="NCBIfam" id="TIGR02276">
    <property type="entry name" value="beta_rpt_yvtn"/>
    <property type="match status" value="1"/>
</dbReference>